<dbReference type="VEuPathDB" id="VectorBase:GAUT003325"/>
<dbReference type="Proteomes" id="UP000078200">
    <property type="component" value="Unassembled WGS sequence"/>
</dbReference>
<keyword evidence="2" id="KW-1185">Reference proteome</keyword>
<reference evidence="1" key="1">
    <citation type="submission" date="2020-05" db="UniProtKB">
        <authorList>
            <consortium name="EnsemblMetazoa"/>
        </authorList>
    </citation>
    <scope>IDENTIFICATION</scope>
    <source>
        <strain evidence="1">TTRI</strain>
    </source>
</reference>
<accession>A0A1A9UFM9</accession>
<protein>
    <submittedName>
        <fullName evidence="1">Uncharacterized protein</fullName>
    </submittedName>
</protein>
<organism evidence="1 2">
    <name type="scientific">Glossina austeni</name>
    <name type="common">Savannah tsetse fly</name>
    <dbReference type="NCBI Taxonomy" id="7395"/>
    <lineage>
        <taxon>Eukaryota</taxon>
        <taxon>Metazoa</taxon>
        <taxon>Ecdysozoa</taxon>
        <taxon>Arthropoda</taxon>
        <taxon>Hexapoda</taxon>
        <taxon>Insecta</taxon>
        <taxon>Pterygota</taxon>
        <taxon>Neoptera</taxon>
        <taxon>Endopterygota</taxon>
        <taxon>Diptera</taxon>
        <taxon>Brachycera</taxon>
        <taxon>Muscomorpha</taxon>
        <taxon>Hippoboscoidea</taxon>
        <taxon>Glossinidae</taxon>
        <taxon>Glossina</taxon>
    </lineage>
</organism>
<dbReference type="EnsemblMetazoa" id="GAUT003325-RA">
    <property type="protein sequence ID" value="GAUT003325-PA"/>
    <property type="gene ID" value="GAUT003325"/>
</dbReference>
<evidence type="ECO:0000313" key="1">
    <source>
        <dbReference type="EnsemblMetazoa" id="GAUT003325-PA"/>
    </source>
</evidence>
<proteinExistence type="predicted"/>
<evidence type="ECO:0000313" key="2">
    <source>
        <dbReference type="Proteomes" id="UP000078200"/>
    </source>
</evidence>
<dbReference type="AlphaFoldDB" id="A0A1A9UFM9"/>
<sequence length="134" mass="15828">MKAKPDEKRALHLQILTPLQSSYRNFRVVFLNEFIDQPLQKAQRRELGLRSFIFRFPQHISLPPPFKQNAFALFEDDFKSNIRQLHTNPRRITLPIDHLIPAEIFLVRHRCAANFEVKRKSSPSRTHYLPLATV</sequence>
<name>A0A1A9UFM9_GLOAU</name>